<organism evidence="16 17">
    <name type="scientific">Hydra vulgaris</name>
    <name type="common">Hydra</name>
    <name type="synonym">Hydra attenuata</name>
    <dbReference type="NCBI Taxonomy" id="6087"/>
    <lineage>
        <taxon>Eukaryota</taxon>
        <taxon>Metazoa</taxon>
        <taxon>Cnidaria</taxon>
        <taxon>Hydrozoa</taxon>
        <taxon>Hydroidolina</taxon>
        <taxon>Anthoathecata</taxon>
        <taxon>Aplanulata</taxon>
        <taxon>Hydridae</taxon>
        <taxon>Hydra</taxon>
    </lineage>
</organism>
<keyword evidence="13" id="KW-0752">Steroid biosynthesis</keyword>
<keyword evidence="5 13" id="KW-0444">Lipid biosynthesis</keyword>
<dbReference type="GO" id="GO:0016301">
    <property type="term" value="F:kinase activity"/>
    <property type="evidence" value="ECO:0007669"/>
    <property type="project" value="UniProtKB-KW"/>
</dbReference>
<dbReference type="Pfam" id="PF08544">
    <property type="entry name" value="GHMP_kinases_C"/>
    <property type="match status" value="1"/>
</dbReference>
<comment type="subcellular location">
    <subcellularLocation>
        <location evidence="1 13">Cytoplasm</location>
    </subcellularLocation>
</comment>
<keyword evidence="13" id="KW-1207">Sterol metabolism</keyword>
<dbReference type="InterPro" id="IPR014721">
    <property type="entry name" value="Ribsml_uS5_D2-typ_fold_subgr"/>
</dbReference>
<keyword evidence="10" id="KW-0460">Magnesium</keyword>
<keyword evidence="7 13" id="KW-0547">Nucleotide-binding</keyword>
<evidence type="ECO:0000256" key="9">
    <source>
        <dbReference type="ARBA" id="ARBA00022840"/>
    </source>
</evidence>
<evidence type="ECO:0000256" key="13">
    <source>
        <dbReference type="RuleBase" id="RU363087"/>
    </source>
</evidence>
<dbReference type="PRINTS" id="PR00959">
    <property type="entry name" value="MEVGALKINASE"/>
</dbReference>
<keyword evidence="13" id="KW-0753">Steroid metabolism</keyword>
<dbReference type="Proteomes" id="UP001652625">
    <property type="component" value="Chromosome 06"/>
</dbReference>
<keyword evidence="8 13" id="KW-0418">Kinase</keyword>
<dbReference type="PANTHER" id="PTHR43290">
    <property type="entry name" value="MEVALONATE KINASE"/>
    <property type="match status" value="1"/>
</dbReference>
<evidence type="ECO:0000256" key="6">
    <source>
        <dbReference type="ARBA" id="ARBA00022679"/>
    </source>
</evidence>
<protein>
    <recommendedName>
        <fullName evidence="3 13">Mevalonate kinase</fullName>
        <shortName evidence="13">MK</shortName>
        <ecNumber evidence="3 13">2.7.1.36</ecNumber>
    </recommendedName>
</protein>
<comment type="catalytic activity">
    <reaction evidence="13">
        <text>(R)-mevalonate + ATP = (R)-5-phosphomevalonate + ADP + H(+)</text>
        <dbReference type="Rhea" id="RHEA:17065"/>
        <dbReference type="ChEBI" id="CHEBI:15378"/>
        <dbReference type="ChEBI" id="CHEBI:30616"/>
        <dbReference type="ChEBI" id="CHEBI:36464"/>
        <dbReference type="ChEBI" id="CHEBI:58146"/>
        <dbReference type="ChEBI" id="CHEBI:456216"/>
        <dbReference type="EC" id="2.7.1.36"/>
    </reaction>
</comment>
<dbReference type="Pfam" id="PF00288">
    <property type="entry name" value="GHMP_kinases_N"/>
    <property type="match status" value="1"/>
</dbReference>
<evidence type="ECO:0000259" key="14">
    <source>
        <dbReference type="Pfam" id="PF00288"/>
    </source>
</evidence>
<dbReference type="EC" id="2.7.1.36" evidence="3 13"/>
<dbReference type="InterPro" id="IPR013750">
    <property type="entry name" value="GHMP_kinase_C_dom"/>
</dbReference>
<dbReference type="RefSeq" id="XP_065655136.1">
    <property type="nucleotide sequence ID" value="XM_065799064.1"/>
</dbReference>
<evidence type="ECO:0000259" key="15">
    <source>
        <dbReference type="Pfam" id="PF08544"/>
    </source>
</evidence>
<dbReference type="NCBIfam" id="TIGR00549">
    <property type="entry name" value="mevalon_kin"/>
    <property type="match status" value="1"/>
</dbReference>
<keyword evidence="6 13" id="KW-0808">Transferase</keyword>
<evidence type="ECO:0000256" key="8">
    <source>
        <dbReference type="ARBA" id="ARBA00022777"/>
    </source>
</evidence>
<dbReference type="InterPro" id="IPR006203">
    <property type="entry name" value="GHMP_knse_ATP-bd_CS"/>
</dbReference>
<evidence type="ECO:0000256" key="5">
    <source>
        <dbReference type="ARBA" id="ARBA00022516"/>
    </source>
</evidence>
<dbReference type="Gene3D" id="3.30.230.10">
    <property type="match status" value="1"/>
</dbReference>
<comment type="pathway">
    <text evidence="12 13">Isoprenoid biosynthesis; isopentenyl diphosphate biosynthesis via mevalonate pathway; isopentenyl diphosphate from (R)-mevalonate: step 1/3.</text>
</comment>
<dbReference type="Gene3D" id="3.30.70.890">
    <property type="entry name" value="GHMP kinase, C-terminal domain"/>
    <property type="match status" value="1"/>
</dbReference>
<dbReference type="SUPFAM" id="SSF55060">
    <property type="entry name" value="GHMP Kinase, C-terminal domain"/>
    <property type="match status" value="1"/>
</dbReference>
<comment type="similarity">
    <text evidence="2 13">Belongs to the GHMP kinase family. Mevalonate kinase subfamily.</text>
</comment>
<dbReference type="PANTHER" id="PTHR43290:SF2">
    <property type="entry name" value="MEVALONATE KINASE"/>
    <property type="match status" value="1"/>
</dbReference>
<gene>
    <name evidence="17" type="primary">LOC100200754</name>
</gene>
<evidence type="ECO:0000256" key="1">
    <source>
        <dbReference type="ARBA" id="ARBA00004496"/>
    </source>
</evidence>
<keyword evidence="4 13" id="KW-0963">Cytoplasm</keyword>
<feature type="domain" description="GHMP kinase N-terminal" evidence="14">
    <location>
        <begin position="116"/>
        <end position="201"/>
    </location>
</feature>
<evidence type="ECO:0000256" key="4">
    <source>
        <dbReference type="ARBA" id="ARBA00022490"/>
    </source>
</evidence>
<keyword evidence="9 13" id="KW-0067">ATP-binding</keyword>
<evidence type="ECO:0000313" key="17">
    <source>
        <dbReference type="RefSeq" id="XP_065655136.1"/>
    </source>
</evidence>
<evidence type="ECO:0000256" key="7">
    <source>
        <dbReference type="ARBA" id="ARBA00022741"/>
    </source>
</evidence>
<evidence type="ECO:0000256" key="2">
    <source>
        <dbReference type="ARBA" id="ARBA00006495"/>
    </source>
</evidence>
<dbReference type="InterPro" id="IPR006204">
    <property type="entry name" value="GHMP_kinase_N_dom"/>
</dbReference>
<keyword evidence="16" id="KW-1185">Reference proteome</keyword>
<dbReference type="GeneID" id="100200754"/>
<name>A0ABM4C0S1_HYDVU</name>
<dbReference type="SUPFAM" id="SSF54211">
    <property type="entry name" value="Ribosomal protein S5 domain 2-like"/>
    <property type="match status" value="1"/>
</dbReference>
<keyword evidence="13" id="KW-0756">Sterol biosynthesis</keyword>
<proteinExistence type="inferred from homology"/>
<sequence>MYNKVISSAPGKLILTGEHSVVYGKEALACSLNLRTECTIQTLKENFELCLEIPLLDLATSFSIEDILQQIHQTDIDPEELFSSSLVFFSKYMAMFDVKVKQTAVHVLLFLFSGIALQHMKENKVGMNVFITSTLPIGCGLGSSAALAVAVASSLLVYCNLISENDWVEKDYMLINKWAYLCEKIVHGNPSGIDNAVSIFGDCISFKSGEINRIHCGIDMKVLIINTGVSRNTKDIVTSVREKSEKFPMVYHSLFETMDKVSTTFRNLLTVNADEEKNRSSYFEHLIDINQHLLEAIGVSHPLVNKVITICKKHGLHPKITGAGGGGCVYSLVTDIPQSTLDLIINDIKEFDWWVTKLGGDGVKLIHAN</sequence>
<dbReference type="PROSITE" id="PS00627">
    <property type="entry name" value="GHMP_KINASES_ATP"/>
    <property type="match status" value="1"/>
</dbReference>
<evidence type="ECO:0000313" key="16">
    <source>
        <dbReference type="Proteomes" id="UP001652625"/>
    </source>
</evidence>
<keyword evidence="11 13" id="KW-0443">Lipid metabolism</keyword>
<dbReference type="InterPro" id="IPR020568">
    <property type="entry name" value="Ribosomal_Su5_D2-typ_SF"/>
</dbReference>
<evidence type="ECO:0000256" key="10">
    <source>
        <dbReference type="ARBA" id="ARBA00022842"/>
    </source>
</evidence>
<feature type="domain" description="GHMP kinase C-terminal" evidence="15">
    <location>
        <begin position="280"/>
        <end position="334"/>
    </location>
</feature>
<dbReference type="InterPro" id="IPR006205">
    <property type="entry name" value="Mev_gal_kin"/>
</dbReference>
<evidence type="ECO:0000256" key="12">
    <source>
        <dbReference type="ARBA" id="ARBA00029438"/>
    </source>
</evidence>
<evidence type="ECO:0000256" key="11">
    <source>
        <dbReference type="ARBA" id="ARBA00023098"/>
    </source>
</evidence>
<accession>A0ABM4C0S1</accession>
<dbReference type="InterPro" id="IPR036554">
    <property type="entry name" value="GHMP_kinase_C_sf"/>
</dbReference>
<evidence type="ECO:0000256" key="3">
    <source>
        <dbReference type="ARBA" id="ARBA00012103"/>
    </source>
</evidence>
<reference evidence="17" key="1">
    <citation type="submission" date="2025-08" db="UniProtKB">
        <authorList>
            <consortium name="RefSeq"/>
        </authorList>
    </citation>
    <scope>IDENTIFICATION</scope>
</reference>